<gene>
    <name evidence="1" type="ORF">RPERSI_LOCUS15066</name>
</gene>
<evidence type="ECO:0000313" key="1">
    <source>
        <dbReference type="EMBL" id="CAG8759441.1"/>
    </source>
</evidence>
<dbReference type="Proteomes" id="UP000789920">
    <property type="component" value="Unassembled WGS sequence"/>
</dbReference>
<organism evidence="1 2">
    <name type="scientific">Racocetra persica</name>
    <dbReference type="NCBI Taxonomy" id="160502"/>
    <lineage>
        <taxon>Eukaryota</taxon>
        <taxon>Fungi</taxon>
        <taxon>Fungi incertae sedis</taxon>
        <taxon>Mucoromycota</taxon>
        <taxon>Glomeromycotina</taxon>
        <taxon>Glomeromycetes</taxon>
        <taxon>Diversisporales</taxon>
        <taxon>Gigasporaceae</taxon>
        <taxon>Racocetra</taxon>
    </lineage>
</organism>
<comment type="caution">
    <text evidence="1">The sequence shown here is derived from an EMBL/GenBank/DDBJ whole genome shotgun (WGS) entry which is preliminary data.</text>
</comment>
<evidence type="ECO:0000313" key="2">
    <source>
        <dbReference type="Proteomes" id="UP000789920"/>
    </source>
</evidence>
<proteinExistence type="predicted"/>
<accession>A0ACA9QN81</accession>
<sequence>SNDDKFFYARTLWQINPLLNLTAPDEKVVCELTVTDCKSFWTTTLTISDLKQIKPSGIPDVSKFCGATQAALSGQEEYDSYKLSCRISVSEKHARTKSVAIETRLSDLETIRGRMQERIEIMVAEKVNHEAILMEKFKQILNAKKKKIKKLTKALNTNGKIIPSQQVDSVVLSDGEFTDEPDPNSNLIDEEAEVDRFKKPRLDNNVEQMEDDESVNNKQPDESLLTKTFRGTVIKSRRMGKKPANVSKDTTSIDQFLDPRKNPNITSQDPLQEAGSDSDAANDLLSRM</sequence>
<name>A0ACA9QN81_9GLOM</name>
<dbReference type="EMBL" id="CAJVQC010035609">
    <property type="protein sequence ID" value="CAG8759441.1"/>
    <property type="molecule type" value="Genomic_DNA"/>
</dbReference>
<feature type="non-terminal residue" evidence="1">
    <location>
        <position position="1"/>
    </location>
</feature>
<protein>
    <submittedName>
        <fullName evidence="1">12901_t:CDS:1</fullName>
    </submittedName>
</protein>
<keyword evidence="2" id="KW-1185">Reference proteome</keyword>
<reference evidence="1" key="1">
    <citation type="submission" date="2021-06" db="EMBL/GenBank/DDBJ databases">
        <authorList>
            <person name="Kallberg Y."/>
            <person name="Tangrot J."/>
            <person name="Rosling A."/>
        </authorList>
    </citation>
    <scope>NUCLEOTIDE SEQUENCE</scope>
    <source>
        <strain evidence="1">MA461A</strain>
    </source>
</reference>